<gene>
    <name evidence="3" type="ORF">GCM10010466_36000</name>
</gene>
<proteinExistence type="predicted"/>
<protein>
    <submittedName>
        <fullName evidence="3">Uncharacterized protein</fullName>
    </submittedName>
</protein>
<reference evidence="4" key="1">
    <citation type="journal article" date="2019" name="Int. J. Syst. Evol. Microbiol.">
        <title>The Global Catalogue of Microorganisms (GCM) 10K type strain sequencing project: providing services to taxonomists for standard genome sequencing and annotation.</title>
        <authorList>
            <consortium name="The Broad Institute Genomics Platform"/>
            <consortium name="The Broad Institute Genome Sequencing Center for Infectious Disease"/>
            <person name="Wu L."/>
            <person name="Ma J."/>
        </authorList>
    </citation>
    <scope>NUCLEOTIDE SEQUENCE [LARGE SCALE GENOMIC DNA]</scope>
    <source>
        <strain evidence="4">JCM 9373</strain>
    </source>
</reference>
<name>A0ABP6NCV8_9ACTN</name>
<comment type="caution">
    <text evidence="3">The sequence shown here is derived from an EMBL/GenBank/DDBJ whole genome shotgun (WGS) entry which is preliminary data.</text>
</comment>
<sequence>MAYTLAMSAGLLVGGRLGDIAGRIRRLHGPPRARHDEGDVPAPGTPGGLRRGVRRLRRYEIRKSRSGGDPLILPGLFRKRAFLGGMATGMIYFAAFSGFGLIFNLHLQLALGYRENRAVFTAGAQRPVGSRGRRNPRK</sequence>
<feature type="transmembrane region" description="Helical" evidence="2">
    <location>
        <begin position="81"/>
        <end position="107"/>
    </location>
</feature>
<evidence type="ECO:0000256" key="1">
    <source>
        <dbReference type="SAM" id="MobiDB-lite"/>
    </source>
</evidence>
<evidence type="ECO:0000256" key="2">
    <source>
        <dbReference type="SAM" id="Phobius"/>
    </source>
</evidence>
<evidence type="ECO:0000313" key="3">
    <source>
        <dbReference type="EMBL" id="GAA3141824.1"/>
    </source>
</evidence>
<keyword evidence="2" id="KW-0472">Membrane</keyword>
<feature type="region of interest" description="Disordered" evidence="1">
    <location>
        <begin position="30"/>
        <end position="49"/>
    </location>
</feature>
<keyword evidence="4" id="KW-1185">Reference proteome</keyword>
<keyword evidence="2" id="KW-1133">Transmembrane helix</keyword>
<accession>A0ABP6NCV8</accession>
<keyword evidence="2" id="KW-0812">Transmembrane</keyword>
<dbReference type="EMBL" id="BAAAUT010000027">
    <property type="protein sequence ID" value="GAA3141824.1"/>
    <property type="molecule type" value="Genomic_DNA"/>
</dbReference>
<dbReference type="Proteomes" id="UP001500320">
    <property type="component" value="Unassembled WGS sequence"/>
</dbReference>
<organism evidence="3 4">
    <name type="scientific">Planomonospora alba</name>
    <dbReference type="NCBI Taxonomy" id="161354"/>
    <lineage>
        <taxon>Bacteria</taxon>
        <taxon>Bacillati</taxon>
        <taxon>Actinomycetota</taxon>
        <taxon>Actinomycetes</taxon>
        <taxon>Streptosporangiales</taxon>
        <taxon>Streptosporangiaceae</taxon>
        <taxon>Planomonospora</taxon>
    </lineage>
</organism>
<evidence type="ECO:0000313" key="4">
    <source>
        <dbReference type="Proteomes" id="UP001500320"/>
    </source>
</evidence>